<name>A0A7J6VF38_THATH</name>
<evidence type="ECO:0000256" key="1">
    <source>
        <dbReference type="SAM" id="Coils"/>
    </source>
</evidence>
<feature type="coiled-coil region" evidence="1">
    <location>
        <begin position="98"/>
        <end position="132"/>
    </location>
</feature>
<dbReference type="EMBL" id="JABWDY010033055">
    <property type="protein sequence ID" value="KAF5183709.1"/>
    <property type="molecule type" value="Genomic_DNA"/>
</dbReference>
<keyword evidence="1" id="KW-0175">Coiled coil</keyword>
<sequence>MGCLEGLLPIEIPSKEILEEVLEKLNIKSSPMYFFQDDNGAGAGNNKQYKGYVEIVDYEASEDYQFEGPWKSNPEDAEDAAALVALEQLKTIYPFEIIDVNLKEVIRLRKENAQLQNKLRHIQTILEDLITEDILGKVRRT</sequence>
<gene>
    <name evidence="2" type="ORF">FRX31_026701</name>
</gene>
<accession>A0A7J6VF38</accession>
<dbReference type="Proteomes" id="UP000554482">
    <property type="component" value="Unassembled WGS sequence"/>
</dbReference>
<comment type="caution">
    <text evidence="2">The sequence shown here is derived from an EMBL/GenBank/DDBJ whole genome shotgun (WGS) entry which is preliminary data.</text>
</comment>
<protein>
    <submittedName>
        <fullName evidence="2">Uncharacterized protein</fullName>
    </submittedName>
</protein>
<evidence type="ECO:0000313" key="3">
    <source>
        <dbReference type="Proteomes" id="UP000554482"/>
    </source>
</evidence>
<proteinExistence type="predicted"/>
<reference evidence="2 3" key="1">
    <citation type="submission" date="2020-06" db="EMBL/GenBank/DDBJ databases">
        <title>Transcriptomic and genomic resources for Thalictrum thalictroides and T. hernandezii: Facilitating candidate gene discovery in an emerging model plant lineage.</title>
        <authorList>
            <person name="Arias T."/>
            <person name="Riano-Pachon D.M."/>
            <person name="Di Stilio V.S."/>
        </authorList>
    </citation>
    <scope>NUCLEOTIDE SEQUENCE [LARGE SCALE GENOMIC DNA]</scope>
    <source>
        <strain evidence="3">cv. WT478/WT964</strain>
        <tissue evidence="2">Leaves</tissue>
    </source>
</reference>
<dbReference type="SUPFAM" id="SSF54768">
    <property type="entry name" value="dsRNA-binding domain-like"/>
    <property type="match status" value="1"/>
</dbReference>
<dbReference type="AlphaFoldDB" id="A0A7J6VF38"/>
<organism evidence="2 3">
    <name type="scientific">Thalictrum thalictroides</name>
    <name type="common">Rue-anemone</name>
    <name type="synonym">Anemone thalictroides</name>
    <dbReference type="NCBI Taxonomy" id="46969"/>
    <lineage>
        <taxon>Eukaryota</taxon>
        <taxon>Viridiplantae</taxon>
        <taxon>Streptophyta</taxon>
        <taxon>Embryophyta</taxon>
        <taxon>Tracheophyta</taxon>
        <taxon>Spermatophyta</taxon>
        <taxon>Magnoliopsida</taxon>
        <taxon>Ranunculales</taxon>
        <taxon>Ranunculaceae</taxon>
        <taxon>Thalictroideae</taxon>
        <taxon>Thalictrum</taxon>
    </lineage>
</organism>
<keyword evidence="3" id="KW-1185">Reference proteome</keyword>
<evidence type="ECO:0000313" key="2">
    <source>
        <dbReference type="EMBL" id="KAF5183709.1"/>
    </source>
</evidence>